<dbReference type="GO" id="GO:0051598">
    <property type="term" value="P:meiotic recombination checkpoint signaling"/>
    <property type="evidence" value="ECO:0007669"/>
    <property type="project" value="TreeGrafter"/>
</dbReference>
<accession>A0A504YLU1</accession>
<organism evidence="6 7">
    <name type="scientific">Fasciola gigantica</name>
    <name type="common">Giant liver fluke</name>
    <dbReference type="NCBI Taxonomy" id="46835"/>
    <lineage>
        <taxon>Eukaryota</taxon>
        <taxon>Metazoa</taxon>
        <taxon>Spiralia</taxon>
        <taxon>Lophotrochozoa</taxon>
        <taxon>Platyhelminthes</taxon>
        <taxon>Trematoda</taxon>
        <taxon>Digenea</taxon>
        <taxon>Plagiorchiida</taxon>
        <taxon>Echinostomata</taxon>
        <taxon>Echinostomatoidea</taxon>
        <taxon>Fasciolidae</taxon>
        <taxon>Fasciola</taxon>
    </lineage>
</organism>
<dbReference type="GO" id="GO:0007131">
    <property type="term" value="P:reciprocal meiotic recombination"/>
    <property type="evidence" value="ECO:0007669"/>
    <property type="project" value="TreeGrafter"/>
</dbReference>
<dbReference type="PANTHER" id="PTHR45991:SF1">
    <property type="entry name" value="PACHYTENE CHECKPOINT PROTEIN 2 HOMOLOG"/>
    <property type="match status" value="1"/>
</dbReference>
<dbReference type="SUPFAM" id="SSF52540">
    <property type="entry name" value="P-loop containing nucleoside triphosphate hydrolases"/>
    <property type="match status" value="1"/>
</dbReference>
<dbReference type="Pfam" id="PF10193">
    <property type="entry name" value="Telomere_reg-2"/>
    <property type="match status" value="1"/>
</dbReference>
<dbReference type="GO" id="GO:0005524">
    <property type="term" value="F:ATP binding"/>
    <property type="evidence" value="ECO:0007669"/>
    <property type="project" value="UniProtKB-KW"/>
</dbReference>
<dbReference type="InterPro" id="IPR038528">
    <property type="entry name" value="TEL2_C_sf"/>
</dbReference>
<dbReference type="InterPro" id="IPR003960">
    <property type="entry name" value="ATPase_AAA_CS"/>
</dbReference>
<dbReference type="STRING" id="46835.A0A504YLU1"/>
<evidence type="ECO:0000256" key="1">
    <source>
        <dbReference type="ARBA" id="ARBA00022741"/>
    </source>
</evidence>
<dbReference type="GO" id="GO:0005694">
    <property type="term" value="C:chromosome"/>
    <property type="evidence" value="ECO:0007669"/>
    <property type="project" value="TreeGrafter"/>
</dbReference>
<dbReference type="GO" id="GO:0005634">
    <property type="term" value="C:nucleus"/>
    <property type="evidence" value="ECO:0007669"/>
    <property type="project" value="TreeGrafter"/>
</dbReference>
<feature type="region of interest" description="Disordered" evidence="3">
    <location>
        <begin position="461"/>
        <end position="494"/>
    </location>
</feature>
<dbReference type="InterPro" id="IPR019337">
    <property type="entry name" value="Telomere_length_regulation_dom"/>
</dbReference>
<dbReference type="InterPro" id="IPR027417">
    <property type="entry name" value="P-loop_NTPase"/>
</dbReference>
<dbReference type="InterPro" id="IPR016024">
    <property type="entry name" value="ARM-type_fold"/>
</dbReference>
<dbReference type="EMBL" id="SUNJ01011643">
    <property type="protein sequence ID" value="TPP58730.1"/>
    <property type="molecule type" value="Genomic_DNA"/>
</dbReference>
<comment type="caution">
    <text evidence="6">The sequence shown here is derived from an EMBL/GenBank/DDBJ whole genome shotgun (WGS) entry which is preliminary data.</text>
</comment>
<keyword evidence="7" id="KW-1185">Reference proteome</keyword>
<dbReference type="Gene3D" id="3.40.50.300">
    <property type="entry name" value="P-loop containing nucleotide triphosphate hydrolases"/>
    <property type="match status" value="1"/>
</dbReference>
<evidence type="ECO:0000256" key="2">
    <source>
        <dbReference type="ARBA" id="ARBA00022840"/>
    </source>
</evidence>
<dbReference type="InterPro" id="IPR058249">
    <property type="entry name" value="Pch2_C"/>
</dbReference>
<dbReference type="InterPro" id="IPR044539">
    <property type="entry name" value="Pch2-like"/>
</dbReference>
<feature type="region of interest" description="Disordered" evidence="3">
    <location>
        <begin position="655"/>
        <end position="675"/>
    </location>
</feature>
<dbReference type="OrthoDB" id="10042665at2759"/>
<evidence type="ECO:0000313" key="7">
    <source>
        <dbReference type="Proteomes" id="UP000316759"/>
    </source>
</evidence>
<keyword evidence="1" id="KW-0547">Nucleotide-binding</keyword>
<feature type="domain" description="Telomere length regulation protein conserved" evidence="4">
    <location>
        <begin position="524"/>
        <end position="635"/>
    </location>
</feature>
<dbReference type="Proteomes" id="UP000316759">
    <property type="component" value="Unassembled WGS sequence"/>
</dbReference>
<reference evidence="6 7" key="1">
    <citation type="submission" date="2019-04" db="EMBL/GenBank/DDBJ databases">
        <title>Annotation for the trematode Fasciola gigantica.</title>
        <authorList>
            <person name="Choi Y.-J."/>
        </authorList>
    </citation>
    <scope>NUCLEOTIDE SEQUENCE [LARGE SCALE GENOMIC DNA]</scope>
    <source>
        <strain evidence="6">Uganda_cow_1</strain>
    </source>
</reference>
<feature type="domain" description="Pachytene checkpoint protein 2 C-terminal" evidence="5">
    <location>
        <begin position="989"/>
        <end position="1070"/>
    </location>
</feature>
<protein>
    <submittedName>
        <fullName evidence="6">Pachytene checkpoint protein 2</fullName>
    </submittedName>
</protein>
<keyword evidence="2" id="KW-0067">ATP-binding</keyword>
<evidence type="ECO:0000259" key="4">
    <source>
        <dbReference type="Pfam" id="PF10193"/>
    </source>
</evidence>
<proteinExistence type="predicted"/>
<dbReference type="PROSITE" id="PS00674">
    <property type="entry name" value="AAA"/>
    <property type="match status" value="1"/>
</dbReference>
<dbReference type="AlphaFoldDB" id="A0A504YLU1"/>
<dbReference type="Pfam" id="PF23242">
    <property type="entry name" value="AAA_lid_TRIP13_C"/>
    <property type="match status" value="1"/>
</dbReference>
<evidence type="ECO:0000256" key="3">
    <source>
        <dbReference type="SAM" id="MobiDB-lite"/>
    </source>
</evidence>
<dbReference type="SUPFAM" id="SSF48371">
    <property type="entry name" value="ARM repeat"/>
    <property type="match status" value="1"/>
</dbReference>
<dbReference type="PANTHER" id="PTHR45991">
    <property type="entry name" value="PACHYTENE CHECKPOINT PROTEIN 2"/>
    <property type="match status" value="1"/>
</dbReference>
<dbReference type="GO" id="GO:0016887">
    <property type="term" value="F:ATP hydrolysis activity"/>
    <property type="evidence" value="ECO:0007669"/>
    <property type="project" value="InterPro"/>
</dbReference>
<dbReference type="Gene3D" id="1.25.40.720">
    <property type="entry name" value="Telomere length regulation protein 2, C-terminal domain"/>
    <property type="match status" value="2"/>
</dbReference>
<gene>
    <name evidence="6" type="ORF">FGIG_05363</name>
</gene>
<name>A0A504YLU1_FASGI</name>
<evidence type="ECO:0000259" key="5">
    <source>
        <dbReference type="Pfam" id="PF23242"/>
    </source>
</evidence>
<sequence>MTSLKQIVEETCSRISRGTPSLDIISNLVDYPLNPEALEFHISDSETVPFYQHHLPVLIGLLIKGYVVDDVVPMSLIERVIAKGKSDVVFTCLFNQLVSGTVREQHKYKLLADTFEAFIFQYRRIPPVFQIASTHEPALLENKAVLEDFLRSLISLPSRLSNVCCGPLALKIFDRFAFVDVVLSSFTRSSCFTELCGVAIGQFVLSGNALEVAKFILSSVRNYSESLSPGERNFYGTALRFIKPDCIEPLISNMLKESPHPEYIKMILKDVFQGPFDPVSNYFLKVFRRIIFVRYFQGDRLLRNLFGTLSGIVREFSDPSSYLIRKVNSDLGYPIARLWADPVSIQRTSVEQRLYISQAFASWFTDFYMPLVGALPSGTDNPDLLSDVLFGISNHLANARPEIRTMGMVFGECILEILPFRVNSNGDCHLKFDYEETALTRAIKSSFVPLPALVYEEDMSFPLTPPRAPQPNESAPKGNVGSTSEVIDSDDDVDDAATTDDLLPQLQSFTKCGETSATLGTRKPRYLRECLDGMLLGKPEDNHTRLICFSVAGSLIREHPGAAKELVADLTSALLHSQPVISDEVSFNESQHSALVALGVVSPKDYSRCLINEFIQPTCSFGLRQRILTALTDVACELSNVPIMPLANRISHAALDGGSQSSTQRDKRSIPNNGLRQKHSINSFIPVAGDFFFPLLNSVPQLHSASQKGYFAHQDASILTQLIANYGIICACAHSSPAQWRMVHEFLELLPMVYRHSEPTVRQASLVALGTVITTIPSAILFSVSSLDSHELSNLMEWLARCVTRETDNECKVLASVTLSALMDKVREILLSESDAKDGFDASRSVDLSVAILVVHLFQMISGDEAAPVHELLEFGSETINAGTVWLLPSMEMHGLWESLVFDSDIKSDLLQYAQTALLFAEKQVFCYILDVTVLPFRYRINLSLFCIVDQIKRYPNVLVLATSNVTGVIDPAFLDRADIRIFIGPPSAPAIYTIYRSCLTELIRVGLVDEDGSNLLSYQALAAMQFTENKINPASIDLWNLAQRSVGLNGRTLRKLPLLAHAFHLKKVNPRTQSVMPYGARVHLAPPTSIVILLLRNRLFP</sequence>
<evidence type="ECO:0000313" key="6">
    <source>
        <dbReference type="EMBL" id="TPP58730.1"/>
    </source>
</evidence>